<evidence type="ECO:0000256" key="1">
    <source>
        <dbReference type="ARBA" id="ARBA00001917"/>
    </source>
</evidence>
<dbReference type="GO" id="GO:0010181">
    <property type="term" value="F:FMN binding"/>
    <property type="evidence" value="ECO:0007669"/>
    <property type="project" value="InterPro"/>
</dbReference>
<dbReference type="InterPro" id="IPR002563">
    <property type="entry name" value="Flavin_Rdtase-like_dom"/>
</dbReference>
<keyword evidence="7" id="KW-1185">Reference proteome</keyword>
<sequence length="199" mass="21871">MDLDPASLTSSQRYKLLTCLVVPRPIALVTTLSDAGVVNAAPFSFFNVVGSEPPIVVLGIGDRADGTPKDTALNIRRTREFVVNVVTEATAAGMNVCATDFPPGQSELPAAGFTAEPSVKVRPPRIAESPVHLECREVQTIEIGENRIVMGEVVHIQIRDELIDRDKMYVRTEAIQAIGRMHAPSWYCRTNDLFELKRK</sequence>
<organism evidence="6 7">
    <name type="scientific">Humisphaera borealis</name>
    <dbReference type="NCBI Taxonomy" id="2807512"/>
    <lineage>
        <taxon>Bacteria</taxon>
        <taxon>Pseudomonadati</taxon>
        <taxon>Planctomycetota</taxon>
        <taxon>Phycisphaerae</taxon>
        <taxon>Tepidisphaerales</taxon>
        <taxon>Tepidisphaeraceae</taxon>
        <taxon>Humisphaera</taxon>
    </lineage>
</organism>
<dbReference type="PANTHER" id="PTHR33798:SF5">
    <property type="entry name" value="FLAVIN REDUCTASE LIKE DOMAIN-CONTAINING PROTEIN"/>
    <property type="match status" value="1"/>
</dbReference>
<name>A0A7M2WQ44_9BACT</name>
<dbReference type="EMBL" id="CP063458">
    <property type="protein sequence ID" value="QOV87598.1"/>
    <property type="molecule type" value="Genomic_DNA"/>
</dbReference>
<dbReference type="GO" id="GO:0016646">
    <property type="term" value="F:oxidoreductase activity, acting on the CH-NH group of donors, NAD or NADP as acceptor"/>
    <property type="evidence" value="ECO:0007669"/>
    <property type="project" value="UniProtKB-ARBA"/>
</dbReference>
<evidence type="ECO:0000256" key="2">
    <source>
        <dbReference type="ARBA" id="ARBA00022630"/>
    </source>
</evidence>
<evidence type="ECO:0000256" key="3">
    <source>
        <dbReference type="ARBA" id="ARBA00022643"/>
    </source>
</evidence>
<keyword evidence="2" id="KW-0285">Flavoprotein</keyword>
<reference evidence="6 7" key="1">
    <citation type="submission" date="2020-10" db="EMBL/GenBank/DDBJ databases">
        <title>Wide distribution of Phycisphaera-like planctomycetes from WD2101 soil group in peatlands and genome analysis of the first cultivated representative.</title>
        <authorList>
            <person name="Dedysh S.N."/>
            <person name="Beletsky A.V."/>
            <person name="Ivanova A."/>
            <person name="Kulichevskaya I.S."/>
            <person name="Suzina N.E."/>
            <person name="Philippov D.A."/>
            <person name="Rakitin A.L."/>
            <person name="Mardanov A.V."/>
            <person name="Ravin N.V."/>
        </authorList>
    </citation>
    <scope>NUCLEOTIDE SEQUENCE [LARGE SCALE GENOMIC DNA]</scope>
    <source>
        <strain evidence="6 7">M1803</strain>
    </source>
</reference>
<dbReference type="InterPro" id="IPR012349">
    <property type="entry name" value="Split_barrel_FMN-bd"/>
</dbReference>
<gene>
    <name evidence="6" type="ORF">IPV69_15015</name>
</gene>
<proteinExistence type="inferred from homology"/>
<dbReference type="RefSeq" id="WP_206290505.1">
    <property type="nucleotide sequence ID" value="NZ_CP063458.1"/>
</dbReference>
<dbReference type="KEGG" id="hbs:IPV69_15015"/>
<evidence type="ECO:0000256" key="4">
    <source>
        <dbReference type="ARBA" id="ARBA00038054"/>
    </source>
</evidence>
<evidence type="ECO:0000313" key="7">
    <source>
        <dbReference type="Proteomes" id="UP000593765"/>
    </source>
</evidence>
<dbReference type="Pfam" id="PF01613">
    <property type="entry name" value="Flavin_Reduct"/>
    <property type="match status" value="1"/>
</dbReference>
<evidence type="ECO:0000259" key="5">
    <source>
        <dbReference type="SMART" id="SM00903"/>
    </source>
</evidence>
<dbReference type="Gene3D" id="2.30.110.10">
    <property type="entry name" value="Electron Transport, Fmn-binding Protein, Chain A"/>
    <property type="match status" value="1"/>
</dbReference>
<dbReference type="SMART" id="SM00903">
    <property type="entry name" value="Flavin_Reduct"/>
    <property type="match status" value="1"/>
</dbReference>
<dbReference type="Proteomes" id="UP000593765">
    <property type="component" value="Chromosome"/>
</dbReference>
<comment type="cofactor">
    <cofactor evidence="1">
        <name>FMN</name>
        <dbReference type="ChEBI" id="CHEBI:58210"/>
    </cofactor>
</comment>
<accession>A0A7M2WQ44</accession>
<comment type="similarity">
    <text evidence="4">Belongs to the flavoredoxin family.</text>
</comment>
<dbReference type="PANTHER" id="PTHR33798">
    <property type="entry name" value="FLAVOPROTEIN OXYGENASE"/>
    <property type="match status" value="1"/>
</dbReference>
<keyword evidence="3" id="KW-0288">FMN</keyword>
<dbReference type="AlphaFoldDB" id="A0A7M2WQ44"/>
<evidence type="ECO:0000313" key="6">
    <source>
        <dbReference type="EMBL" id="QOV87598.1"/>
    </source>
</evidence>
<feature type="domain" description="Flavin reductase like" evidence="5">
    <location>
        <begin position="19"/>
        <end position="171"/>
    </location>
</feature>
<protein>
    <submittedName>
        <fullName evidence="6">Flavin reductase family protein</fullName>
    </submittedName>
</protein>
<dbReference type="SUPFAM" id="SSF50475">
    <property type="entry name" value="FMN-binding split barrel"/>
    <property type="match status" value="1"/>
</dbReference>